<dbReference type="FunFam" id="3.40.190.10:FF:000017">
    <property type="entry name" value="Glycine cleavage system transcriptional activator"/>
    <property type="match status" value="1"/>
</dbReference>
<gene>
    <name evidence="6" type="ORF">GCM10011360_36800</name>
</gene>
<accession>A0A917AF88</accession>
<keyword evidence="2" id="KW-0805">Transcription regulation</keyword>
<name>A0A917AF88_9RHOB</name>
<evidence type="ECO:0000313" key="7">
    <source>
        <dbReference type="Proteomes" id="UP000612855"/>
    </source>
</evidence>
<dbReference type="InterPro" id="IPR005119">
    <property type="entry name" value="LysR_subst-bd"/>
</dbReference>
<dbReference type="InterPro" id="IPR036388">
    <property type="entry name" value="WH-like_DNA-bd_sf"/>
</dbReference>
<dbReference type="PANTHER" id="PTHR30537:SF74">
    <property type="entry name" value="HTH-TYPE TRANSCRIPTIONAL REGULATOR TRPI"/>
    <property type="match status" value="1"/>
</dbReference>
<keyword evidence="3" id="KW-0238">DNA-binding</keyword>
<organism evidence="6 7">
    <name type="scientific">Primorskyibacter flagellatus</name>
    <dbReference type="NCBI Taxonomy" id="1387277"/>
    <lineage>
        <taxon>Bacteria</taxon>
        <taxon>Pseudomonadati</taxon>
        <taxon>Pseudomonadota</taxon>
        <taxon>Alphaproteobacteria</taxon>
        <taxon>Rhodobacterales</taxon>
        <taxon>Roseobacteraceae</taxon>
        <taxon>Primorskyibacter</taxon>
    </lineage>
</organism>
<dbReference type="SUPFAM" id="SSF46785">
    <property type="entry name" value="Winged helix' DNA-binding domain"/>
    <property type="match status" value="1"/>
</dbReference>
<dbReference type="InterPro" id="IPR058163">
    <property type="entry name" value="LysR-type_TF_proteobact-type"/>
</dbReference>
<evidence type="ECO:0000256" key="2">
    <source>
        <dbReference type="ARBA" id="ARBA00023015"/>
    </source>
</evidence>
<comment type="similarity">
    <text evidence="1">Belongs to the LysR transcriptional regulatory family.</text>
</comment>
<dbReference type="RefSeq" id="WP_188479277.1">
    <property type="nucleotide sequence ID" value="NZ_BMFJ01000002.1"/>
</dbReference>
<dbReference type="AlphaFoldDB" id="A0A917AF88"/>
<dbReference type="PROSITE" id="PS50931">
    <property type="entry name" value="HTH_LYSR"/>
    <property type="match status" value="1"/>
</dbReference>
<dbReference type="SUPFAM" id="SSF53850">
    <property type="entry name" value="Periplasmic binding protein-like II"/>
    <property type="match status" value="1"/>
</dbReference>
<dbReference type="InterPro" id="IPR036390">
    <property type="entry name" value="WH_DNA-bd_sf"/>
</dbReference>
<dbReference type="GO" id="GO:0043565">
    <property type="term" value="F:sequence-specific DNA binding"/>
    <property type="evidence" value="ECO:0007669"/>
    <property type="project" value="TreeGrafter"/>
</dbReference>
<dbReference type="InterPro" id="IPR000847">
    <property type="entry name" value="LysR_HTH_N"/>
</dbReference>
<protein>
    <submittedName>
        <fullName evidence="6">LysR family transcriptional regulator</fullName>
    </submittedName>
</protein>
<feature type="domain" description="HTH lysR-type" evidence="5">
    <location>
        <begin position="6"/>
        <end position="63"/>
    </location>
</feature>
<dbReference type="Gene3D" id="1.10.10.10">
    <property type="entry name" value="Winged helix-like DNA-binding domain superfamily/Winged helix DNA-binding domain"/>
    <property type="match status" value="1"/>
</dbReference>
<proteinExistence type="inferred from homology"/>
<dbReference type="EMBL" id="BMFJ01000002">
    <property type="protein sequence ID" value="GGE46158.1"/>
    <property type="molecule type" value="Genomic_DNA"/>
</dbReference>
<reference evidence="7" key="1">
    <citation type="journal article" date="2019" name="Int. J. Syst. Evol. Microbiol.">
        <title>The Global Catalogue of Microorganisms (GCM) 10K type strain sequencing project: providing services to taxonomists for standard genome sequencing and annotation.</title>
        <authorList>
            <consortium name="The Broad Institute Genomics Platform"/>
            <consortium name="The Broad Institute Genome Sequencing Center for Infectious Disease"/>
            <person name="Wu L."/>
            <person name="Ma J."/>
        </authorList>
    </citation>
    <scope>NUCLEOTIDE SEQUENCE [LARGE SCALE GENOMIC DNA]</scope>
    <source>
        <strain evidence="7">CGMCC 1.12664</strain>
    </source>
</reference>
<dbReference type="PANTHER" id="PTHR30537">
    <property type="entry name" value="HTH-TYPE TRANSCRIPTIONAL REGULATOR"/>
    <property type="match status" value="1"/>
</dbReference>
<dbReference type="PRINTS" id="PR00039">
    <property type="entry name" value="HTHLYSR"/>
</dbReference>
<comment type="caution">
    <text evidence="6">The sequence shown here is derived from an EMBL/GenBank/DDBJ whole genome shotgun (WGS) entry which is preliminary data.</text>
</comment>
<evidence type="ECO:0000256" key="4">
    <source>
        <dbReference type="ARBA" id="ARBA00023163"/>
    </source>
</evidence>
<sequence>MVWKLPPLNALRSFEAAARLKSFTAAADELCVTPGAISRQIKNLETFLGLDLFERTAREAKLTTSGRQYLEISTLLFSQLHGATERLLSRGERRPLRIWSSMTFSMRWLVPRLSSYHAERSGPDVILTTSLKPVDFRSGDIDIAIRYGTGTEWPGCIAIPLVKTDLVPVCSPALAASGNFRSPADLAQSTLLHSLVRIEDWRRYLEAANVTSVDPYSGMRFESSILAYSAAEQKLGFALGQRALVRDDLSAGRLAAPIDFSMRANGGFFLIYPEDHDNPKELSEFRDWIVAEAEILEG</sequence>
<dbReference type="FunFam" id="1.10.10.10:FF:000038">
    <property type="entry name" value="Glycine cleavage system transcriptional activator"/>
    <property type="match status" value="1"/>
</dbReference>
<evidence type="ECO:0000313" key="6">
    <source>
        <dbReference type="EMBL" id="GGE46158.1"/>
    </source>
</evidence>
<evidence type="ECO:0000259" key="5">
    <source>
        <dbReference type="PROSITE" id="PS50931"/>
    </source>
</evidence>
<dbReference type="CDD" id="cd08432">
    <property type="entry name" value="PBP2_GcdR_TrpI_HvrB_AmpR_like"/>
    <property type="match status" value="1"/>
</dbReference>
<evidence type="ECO:0000256" key="1">
    <source>
        <dbReference type="ARBA" id="ARBA00009437"/>
    </source>
</evidence>
<dbReference type="GO" id="GO:0006351">
    <property type="term" value="P:DNA-templated transcription"/>
    <property type="evidence" value="ECO:0007669"/>
    <property type="project" value="TreeGrafter"/>
</dbReference>
<dbReference type="NCBIfam" id="NF008352">
    <property type="entry name" value="PRK11139.1"/>
    <property type="match status" value="1"/>
</dbReference>
<keyword evidence="4" id="KW-0804">Transcription</keyword>
<dbReference type="Pfam" id="PF03466">
    <property type="entry name" value="LysR_substrate"/>
    <property type="match status" value="1"/>
</dbReference>
<dbReference type="Gene3D" id="3.40.190.10">
    <property type="entry name" value="Periplasmic binding protein-like II"/>
    <property type="match status" value="2"/>
</dbReference>
<dbReference type="GO" id="GO:0003700">
    <property type="term" value="F:DNA-binding transcription factor activity"/>
    <property type="evidence" value="ECO:0007669"/>
    <property type="project" value="InterPro"/>
</dbReference>
<dbReference type="Proteomes" id="UP000612855">
    <property type="component" value="Unassembled WGS sequence"/>
</dbReference>
<evidence type="ECO:0000256" key="3">
    <source>
        <dbReference type="ARBA" id="ARBA00023125"/>
    </source>
</evidence>
<keyword evidence="7" id="KW-1185">Reference proteome</keyword>
<dbReference type="Pfam" id="PF00126">
    <property type="entry name" value="HTH_1"/>
    <property type="match status" value="1"/>
</dbReference>